<dbReference type="PROSITE" id="PS51257">
    <property type="entry name" value="PROKAR_LIPOPROTEIN"/>
    <property type="match status" value="1"/>
</dbReference>
<keyword evidence="1" id="KW-0732">Signal</keyword>
<dbReference type="AlphaFoldDB" id="A0A1H3ZIH5"/>
<feature type="chain" id="PRO_5010172614" description="Lipoprotein" evidence="1">
    <location>
        <begin position="18"/>
        <end position="280"/>
    </location>
</feature>
<gene>
    <name evidence="2" type="ORF">SAMN05444145_102213</name>
</gene>
<evidence type="ECO:0000313" key="3">
    <source>
        <dbReference type="Proteomes" id="UP000183253"/>
    </source>
</evidence>
<feature type="signal peptide" evidence="1">
    <location>
        <begin position="1"/>
        <end position="17"/>
    </location>
</feature>
<dbReference type="STRING" id="1033731.SAMN05444145_102213"/>
<protein>
    <recommendedName>
        <fullName evidence="4">Lipoprotein</fullName>
    </recommendedName>
</protein>
<proteinExistence type="predicted"/>
<sequence>MKNMKTYISIFLSFAMAAPLFTGCDNGLDEYPSDAPIPAPSDKFTTNVQFVSLLSDASLGTGYVDYLNALDDKNTWMTIADRVDDGNQSAVMKAAWDTERWMTFAFNKMANKKAEGSMLYMGSWGTLNTYITGAAGIPSGNGCYVTEVKTKLAGIRSEKGEDGEVTATKDISFDVNFLTARFETADQISAFGGKNGILRSCYDRNMSLLMIGTVKNDLFAQLESAAKSAAGSYEFKVFNVAAGSQYTIFMLTEERFWGFNGVETKSLTGGISAYNISVMW</sequence>
<reference evidence="2 3" key="1">
    <citation type="submission" date="2016-10" db="EMBL/GenBank/DDBJ databases">
        <authorList>
            <person name="de Groot N.N."/>
        </authorList>
    </citation>
    <scope>NUCLEOTIDE SEQUENCE [LARGE SCALE GENOMIC DNA]</scope>
    <source>
        <strain evidence="2 3">DSM 25383</strain>
    </source>
</reference>
<name>A0A1H3ZIH5_9BACT</name>
<evidence type="ECO:0000256" key="1">
    <source>
        <dbReference type="SAM" id="SignalP"/>
    </source>
</evidence>
<accession>A0A1H3ZIH5</accession>
<keyword evidence="3" id="KW-1185">Reference proteome</keyword>
<evidence type="ECO:0000313" key="2">
    <source>
        <dbReference type="EMBL" id="SEA23084.1"/>
    </source>
</evidence>
<dbReference type="Proteomes" id="UP000183253">
    <property type="component" value="Unassembled WGS sequence"/>
</dbReference>
<dbReference type="EMBL" id="FNRI01000002">
    <property type="protein sequence ID" value="SEA23084.1"/>
    <property type="molecule type" value="Genomic_DNA"/>
</dbReference>
<organism evidence="2 3">
    <name type="scientific">Alistipes timonensis JC136</name>
    <dbReference type="NCBI Taxonomy" id="1033731"/>
    <lineage>
        <taxon>Bacteria</taxon>
        <taxon>Pseudomonadati</taxon>
        <taxon>Bacteroidota</taxon>
        <taxon>Bacteroidia</taxon>
        <taxon>Bacteroidales</taxon>
        <taxon>Rikenellaceae</taxon>
        <taxon>Alistipes</taxon>
    </lineage>
</organism>
<evidence type="ECO:0008006" key="4">
    <source>
        <dbReference type="Google" id="ProtNLM"/>
    </source>
</evidence>
<dbReference type="OrthoDB" id="1002724at2"/>